<protein>
    <submittedName>
        <fullName evidence="2">Uncharacterized protein</fullName>
    </submittedName>
</protein>
<evidence type="ECO:0000313" key="2">
    <source>
        <dbReference type="EMBL" id="KKR14809.1"/>
    </source>
</evidence>
<accession>A0A0G0NF92</accession>
<evidence type="ECO:0000256" key="1">
    <source>
        <dbReference type="SAM" id="MobiDB-lite"/>
    </source>
</evidence>
<feature type="compositionally biased region" description="Polar residues" evidence="1">
    <location>
        <begin position="73"/>
        <end position="85"/>
    </location>
</feature>
<dbReference type="EMBL" id="LBWS01000017">
    <property type="protein sequence ID" value="KKR14809.1"/>
    <property type="molecule type" value="Genomic_DNA"/>
</dbReference>
<sequence length="130" mass="14503">MTLFFLILLTVSLSIFGFQKLKKKTKLTIKPSLPKIEELLPEQPIEKPRKSVSAPMPPIIPELYKEPEKPVSQPANPVSPDQENPMSIPEPIVKKETAELPAEPISLPLEEEPILLSPKEPEPPGNLPME</sequence>
<organism evidence="2 3">
    <name type="scientific">Candidatus Falkowbacteria bacterium GW2011_GWA2_39_24</name>
    <dbReference type="NCBI Taxonomy" id="1618634"/>
    <lineage>
        <taxon>Bacteria</taxon>
        <taxon>Candidatus Falkowiibacteriota</taxon>
    </lineage>
</organism>
<reference evidence="2 3" key="1">
    <citation type="journal article" date="2015" name="Nature">
        <title>rRNA introns, odd ribosomes, and small enigmatic genomes across a large radiation of phyla.</title>
        <authorList>
            <person name="Brown C.T."/>
            <person name="Hug L.A."/>
            <person name="Thomas B.C."/>
            <person name="Sharon I."/>
            <person name="Castelle C.J."/>
            <person name="Singh A."/>
            <person name="Wilkins M.J."/>
            <person name="Williams K.H."/>
            <person name="Banfield J.F."/>
        </authorList>
    </citation>
    <scope>NUCLEOTIDE SEQUENCE [LARGE SCALE GENOMIC DNA]</scope>
</reference>
<evidence type="ECO:0000313" key="3">
    <source>
        <dbReference type="Proteomes" id="UP000034048"/>
    </source>
</evidence>
<feature type="region of interest" description="Disordered" evidence="1">
    <location>
        <begin position="47"/>
        <end position="130"/>
    </location>
</feature>
<gene>
    <name evidence="2" type="ORF">UT42_C0017G0002</name>
</gene>
<name>A0A0G0NF92_9BACT</name>
<dbReference type="AlphaFoldDB" id="A0A0G0NF92"/>
<comment type="caution">
    <text evidence="2">The sequence shown here is derived from an EMBL/GenBank/DDBJ whole genome shotgun (WGS) entry which is preliminary data.</text>
</comment>
<feature type="compositionally biased region" description="Low complexity" evidence="1">
    <location>
        <begin position="99"/>
        <end position="118"/>
    </location>
</feature>
<proteinExistence type="predicted"/>
<dbReference type="Proteomes" id="UP000034048">
    <property type="component" value="Unassembled WGS sequence"/>
</dbReference>